<keyword evidence="7" id="KW-1185">Reference proteome</keyword>
<organism evidence="6 7">
    <name type="scientific">Litorilinea aerophila</name>
    <dbReference type="NCBI Taxonomy" id="1204385"/>
    <lineage>
        <taxon>Bacteria</taxon>
        <taxon>Bacillati</taxon>
        <taxon>Chloroflexota</taxon>
        <taxon>Caldilineae</taxon>
        <taxon>Caldilineales</taxon>
        <taxon>Caldilineaceae</taxon>
        <taxon>Litorilinea</taxon>
    </lineage>
</organism>
<dbReference type="InterPro" id="IPR051402">
    <property type="entry name" value="KPR-Related"/>
</dbReference>
<dbReference type="InterPro" id="IPR036291">
    <property type="entry name" value="NAD(P)-bd_dom_sf"/>
</dbReference>
<keyword evidence="3" id="KW-0560">Oxidoreductase</keyword>
<dbReference type="Proteomes" id="UP000317371">
    <property type="component" value="Unassembled WGS sequence"/>
</dbReference>
<dbReference type="SUPFAM" id="SSF48179">
    <property type="entry name" value="6-phosphogluconate dehydrogenase C-terminal domain-like"/>
    <property type="match status" value="1"/>
</dbReference>
<dbReference type="InterPro" id="IPR013752">
    <property type="entry name" value="KPA_reductase"/>
</dbReference>
<comment type="caution">
    <text evidence="6">The sequence shown here is derived from an EMBL/GenBank/DDBJ whole genome shotgun (WGS) entry which is preliminary data.</text>
</comment>
<dbReference type="Gene3D" id="3.40.50.720">
    <property type="entry name" value="NAD(P)-binding Rossmann-like Domain"/>
    <property type="match status" value="1"/>
</dbReference>
<evidence type="ECO:0000313" key="7">
    <source>
        <dbReference type="Proteomes" id="UP000317371"/>
    </source>
</evidence>
<dbReference type="SUPFAM" id="SSF51735">
    <property type="entry name" value="NAD(P)-binding Rossmann-fold domains"/>
    <property type="match status" value="1"/>
</dbReference>
<evidence type="ECO:0000256" key="2">
    <source>
        <dbReference type="ARBA" id="ARBA00022857"/>
    </source>
</evidence>
<dbReference type="GO" id="GO:0005737">
    <property type="term" value="C:cytoplasm"/>
    <property type="evidence" value="ECO:0007669"/>
    <property type="project" value="TreeGrafter"/>
</dbReference>
<dbReference type="InParanoid" id="A0A540VAN9"/>
<keyword evidence="2" id="KW-0521">NADP</keyword>
<evidence type="ECO:0000313" key="6">
    <source>
        <dbReference type="EMBL" id="TQE93840.1"/>
    </source>
</evidence>
<dbReference type="Gene3D" id="1.10.1040.10">
    <property type="entry name" value="N-(1-d-carboxylethyl)-l-norvaline Dehydrogenase, domain 2"/>
    <property type="match status" value="1"/>
</dbReference>
<dbReference type="InterPro" id="IPR013328">
    <property type="entry name" value="6PGD_dom2"/>
</dbReference>
<dbReference type="NCBIfam" id="TIGR00745">
    <property type="entry name" value="apbA_panE"/>
    <property type="match status" value="1"/>
</dbReference>
<dbReference type="Pfam" id="PF08546">
    <property type="entry name" value="ApbA_C"/>
    <property type="match status" value="1"/>
</dbReference>
<dbReference type="PANTHER" id="PTHR21708">
    <property type="entry name" value="PROBABLE 2-DEHYDROPANTOATE 2-REDUCTASE"/>
    <property type="match status" value="1"/>
</dbReference>
<evidence type="ECO:0000256" key="3">
    <source>
        <dbReference type="ARBA" id="ARBA00023002"/>
    </source>
</evidence>
<dbReference type="Pfam" id="PF02558">
    <property type="entry name" value="ApbA"/>
    <property type="match status" value="1"/>
</dbReference>
<feature type="domain" description="Ketopantoate reductase C-terminal" evidence="5">
    <location>
        <begin position="238"/>
        <end position="376"/>
    </location>
</feature>
<accession>A0A540VAN9</accession>
<dbReference type="GO" id="GO:0015940">
    <property type="term" value="P:pantothenate biosynthetic process"/>
    <property type="evidence" value="ECO:0007669"/>
    <property type="project" value="InterPro"/>
</dbReference>
<evidence type="ECO:0000259" key="5">
    <source>
        <dbReference type="Pfam" id="PF08546"/>
    </source>
</evidence>
<dbReference type="InterPro" id="IPR003710">
    <property type="entry name" value="ApbA"/>
</dbReference>
<name>A0A540VAN9_9CHLR</name>
<reference evidence="6 7" key="1">
    <citation type="submission" date="2019-06" db="EMBL/GenBank/DDBJ databases">
        <title>Genome sequence of Litorilinea aerophila BAA-2444.</title>
        <authorList>
            <person name="Maclea K.S."/>
            <person name="Maurais E.G."/>
            <person name="Iannazzi L.C."/>
        </authorList>
    </citation>
    <scope>NUCLEOTIDE SEQUENCE [LARGE SCALE GENOMIC DNA]</scope>
    <source>
        <strain evidence="6 7">ATCC BAA-2444</strain>
    </source>
</reference>
<dbReference type="InterPro" id="IPR008927">
    <property type="entry name" value="6-PGluconate_DH-like_C_sf"/>
</dbReference>
<comment type="similarity">
    <text evidence="1">Belongs to the ketopantoate reductase family.</text>
</comment>
<dbReference type="GO" id="GO:0008677">
    <property type="term" value="F:2-dehydropantoate 2-reductase activity"/>
    <property type="evidence" value="ECO:0007669"/>
    <property type="project" value="InterPro"/>
</dbReference>
<evidence type="ECO:0000256" key="1">
    <source>
        <dbReference type="ARBA" id="ARBA00007870"/>
    </source>
</evidence>
<dbReference type="InterPro" id="IPR013332">
    <property type="entry name" value="KPR_N"/>
</dbReference>
<protein>
    <submittedName>
        <fullName evidence="6">Ketopantoate reductase family protein</fullName>
    </submittedName>
</protein>
<evidence type="ECO:0000259" key="4">
    <source>
        <dbReference type="Pfam" id="PF02558"/>
    </source>
</evidence>
<proteinExistence type="inferred from homology"/>
<dbReference type="PANTHER" id="PTHR21708:SF26">
    <property type="entry name" value="2-DEHYDROPANTOATE 2-REDUCTASE"/>
    <property type="match status" value="1"/>
</dbReference>
<gene>
    <name evidence="6" type="ORF">FKZ61_19645</name>
</gene>
<sequence>MRLGDLSLAAGARHRAAQPPPHRSACGCVRALRPGAAPASERGTILNILIIGAGAIGCLVGGKLALQGQSVTLVGRPAFAATVREQGLRLTDERGAHHITAVNPVGSIAEAFQSPPGQAGGYDVAVMTVKSYDTETALQELVDALDAQGADRPAVLCLQNGVGNEEAIAARLTGACVIAGTITTPVTVSGPGVIQVDKPSYTLGISPWHPAVSRALLGALHRALQQAGFNVVLYPDPRAMKWTKLLMNMMGNATCAILDEPPEEVFRDPTLVDLEIEAWRETLAVMRAAGVSPVNLGSYPFSLLAPLVRTLPKAWLRPVLRAKIGQARGGKMPSLHIDLERGRRKSEIRWLNGAVVRQGEEVGVGTPINRMLTEVLLRLVEDEEQRALWRHDHLRLALTASEYRAREATSGATG</sequence>
<dbReference type="OrthoDB" id="9796561at2"/>
<feature type="domain" description="Ketopantoate reductase N-terminal" evidence="4">
    <location>
        <begin position="48"/>
        <end position="198"/>
    </location>
</feature>
<dbReference type="EMBL" id="VIGC01000032">
    <property type="protein sequence ID" value="TQE93840.1"/>
    <property type="molecule type" value="Genomic_DNA"/>
</dbReference>
<dbReference type="AlphaFoldDB" id="A0A540VAN9"/>